<reference evidence="2 3" key="1">
    <citation type="submission" date="2024-04" db="EMBL/GenBank/DDBJ databases">
        <authorList>
            <consortium name="Molecular Ecology Group"/>
        </authorList>
    </citation>
    <scope>NUCLEOTIDE SEQUENCE [LARGE SCALE GENOMIC DNA]</scope>
</reference>
<protein>
    <submittedName>
        <fullName evidence="2">Uncharacterized protein</fullName>
    </submittedName>
</protein>
<sequence length="108" mass="11663">MSFRDFRGSRRGPHSERFQRRASIGSLPDGVTARAHVRSFRPGRGADGCRATAVGGAFGRAYFPDVSANDGISWHRPPPPPPPPPTPRITTTTTTTTTTTKLHVVVRG</sequence>
<feature type="compositionally biased region" description="Pro residues" evidence="1">
    <location>
        <begin position="76"/>
        <end position="87"/>
    </location>
</feature>
<evidence type="ECO:0000256" key="1">
    <source>
        <dbReference type="SAM" id="MobiDB-lite"/>
    </source>
</evidence>
<accession>A0AAV2N040</accession>
<dbReference type="EMBL" id="OZ034824">
    <property type="protein sequence ID" value="CAL1673261.1"/>
    <property type="molecule type" value="Genomic_DNA"/>
</dbReference>
<keyword evidence="3" id="KW-1185">Reference proteome</keyword>
<evidence type="ECO:0000313" key="2">
    <source>
        <dbReference type="EMBL" id="CAL1673261.1"/>
    </source>
</evidence>
<feature type="region of interest" description="Disordered" evidence="1">
    <location>
        <begin position="1"/>
        <end position="30"/>
    </location>
</feature>
<dbReference type="Proteomes" id="UP001497644">
    <property type="component" value="Chromosome 1"/>
</dbReference>
<dbReference type="AlphaFoldDB" id="A0AAV2N040"/>
<proteinExistence type="predicted"/>
<feature type="compositionally biased region" description="Basic and acidic residues" evidence="1">
    <location>
        <begin position="1"/>
        <end position="19"/>
    </location>
</feature>
<gene>
    <name evidence="2" type="ORF">LPLAT_LOCUS190</name>
</gene>
<name>A0AAV2N040_9HYME</name>
<feature type="region of interest" description="Disordered" evidence="1">
    <location>
        <begin position="69"/>
        <end position="95"/>
    </location>
</feature>
<evidence type="ECO:0000313" key="3">
    <source>
        <dbReference type="Proteomes" id="UP001497644"/>
    </source>
</evidence>
<organism evidence="2 3">
    <name type="scientific">Lasius platythorax</name>
    <dbReference type="NCBI Taxonomy" id="488582"/>
    <lineage>
        <taxon>Eukaryota</taxon>
        <taxon>Metazoa</taxon>
        <taxon>Ecdysozoa</taxon>
        <taxon>Arthropoda</taxon>
        <taxon>Hexapoda</taxon>
        <taxon>Insecta</taxon>
        <taxon>Pterygota</taxon>
        <taxon>Neoptera</taxon>
        <taxon>Endopterygota</taxon>
        <taxon>Hymenoptera</taxon>
        <taxon>Apocrita</taxon>
        <taxon>Aculeata</taxon>
        <taxon>Formicoidea</taxon>
        <taxon>Formicidae</taxon>
        <taxon>Formicinae</taxon>
        <taxon>Lasius</taxon>
        <taxon>Lasius</taxon>
    </lineage>
</organism>